<dbReference type="InterPro" id="IPR036034">
    <property type="entry name" value="PDZ_sf"/>
</dbReference>
<dbReference type="Pfam" id="PF00595">
    <property type="entry name" value="PDZ"/>
    <property type="match status" value="1"/>
</dbReference>
<organism evidence="8 9">
    <name type="scientific">Candidatus Wallbacteria bacterium HGW-Wallbacteria-1</name>
    <dbReference type="NCBI Taxonomy" id="2013854"/>
    <lineage>
        <taxon>Bacteria</taxon>
        <taxon>Candidatus Walliibacteriota</taxon>
    </lineage>
</organism>
<dbReference type="Pfam" id="PF03572">
    <property type="entry name" value="Peptidase_S41"/>
    <property type="match status" value="1"/>
</dbReference>
<evidence type="ECO:0000256" key="1">
    <source>
        <dbReference type="ARBA" id="ARBA00009179"/>
    </source>
</evidence>
<keyword evidence="2 5" id="KW-0645">Protease</keyword>
<dbReference type="NCBIfam" id="TIGR00225">
    <property type="entry name" value="prc"/>
    <property type="match status" value="1"/>
</dbReference>
<dbReference type="SUPFAM" id="SSF52096">
    <property type="entry name" value="ClpP/crotonase"/>
    <property type="match status" value="1"/>
</dbReference>
<dbReference type="Gene3D" id="3.90.226.10">
    <property type="entry name" value="2-enoyl-CoA Hydratase, Chain A, domain 1"/>
    <property type="match status" value="1"/>
</dbReference>
<dbReference type="PANTHER" id="PTHR32060">
    <property type="entry name" value="TAIL-SPECIFIC PROTEASE"/>
    <property type="match status" value="1"/>
</dbReference>
<sequence length="528" mass="57957">MRLFFTHDLMVSRADRIVFKTLFPFTLFILWCMFFLPAAMALENTGSAARVSIQAEGTTVENDDLKRDVHLMYRALQLVHGKYREARPSRDLVYSAIRGMLQSLDPFTNFVEPKQSQEMGIRLKGEYGGLGIVISMKDKQLTVISPIDDTPAFQAGIRALDRILEIDGVSTRGITMDQSLNSMRGVPGTVCKLLIGRDGSEKPIPYEITRAIIKLRTVKWMMASEPFDKIGVIRVSSFNGDTATEFREAVKALSALNPSGIVLDLRSNPGGLLSAAVDMVSCLLPHGKLVVYTRGRVLNANASYQTNVDEAVTRAPLVVLVNESSASASEIVAGAVKDHNRGLLIGTRTFGKGSVQHIFPLFDGSSVVMTVAHYFTPGGTCIHEQGIEPHITVHMPSEVELKRINEKETYWSRRGREEQRRLALEKMGSGDKIAGETTESVRLSPEGVSTEVQGSEISAAGVTEESSISTESSVGTEKSASVSAEEKSDPHKMKSEDLDKDYQMRRALELLRLMPQIGNLGFNASEGK</sequence>
<dbReference type="PROSITE" id="PS50106">
    <property type="entry name" value="PDZ"/>
    <property type="match status" value="1"/>
</dbReference>
<dbReference type="EMBL" id="PGXC01000018">
    <property type="protein sequence ID" value="PKK89402.1"/>
    <property type="molecule type" value="Genomic_DNA"/>
</dbReference>
<dbReference type="AlphaFoldDB" id="A0A2N1PM95"/>
<dbReference type="InterPro" id="IPR004447">
    <property type="entry name" value="Peptidase_S41A"/>
</dbReference>
<evidence type="ECO:0000256" key="2">
    <source>
        <dbReference type="ARBA" id="ARBA00022670"/>
    </source>
</evidence>
<dbReference type="InterPro" id="IPR005151">
    <property type="entry name" value="Tail-specific_protease"/>
</dbReference>
<dbReference type="Gene3D" id="2.30.42.10">
    <property type="match status" value="1"/>
</dbReference>
<comment type="caution">
    <text evidence="8">The sequence shown here is derived from an EMBL/GenBank/DDBJ whole genome shotgun (WGS) entry which is preliminary data.</text>
</comment>
<dbReference type="CDD" id="cd07560">
    <property type="entry name" value="Peptidase_S41_CPP"/>
    <property type="match status" value="1"/>
</dbReference>
<evidence type="ECO:0000256" key="5">
    <source>
        <dbReference type="RuleBase" id="RU004404"/>
    </source>
</evidence>
<dbReference type="InterPro" id="IPR001478">
    <property type="entry name" value="PDZ"/>
</dbReference>
<dbReference type="SUPFAM" id="SSF50156">
    <property type="entry name" value="PDZ domain-like"/>
    <property type="match status" value="1"/>
</dbReference>
<evidence type="ECO:0000256" key="3">
    <source>
        <dbReference type="ARBA" id="ARBA00022801"/>
    </source>
</evidence>
<feature type="domain" description="PDZ" evidence="7">
    <location>
        <begin position="120"/>
        <end position="190"/>
    </location>
</feature>
<dbReference type="GO" id="GO:0030288">
    <property type="term" value="C:outer membrane-bounded periplasmic space"/>
    <property type="evidence" value="ECO:0007669"/>
    <property type="project" value="TreeGrafter"/>
</dbReference>
<dbReference type="SMART" id="SM00228">
    <property type="entry name" value="PDZ"/>
    <property type="match status" value="1"/>
</dbReference>
<keyword evidence="4 5" id="KW-0720">Serine protease</keyword>
<name>A0A2N1PM95_9BACT</name>
<dbReference type="GO" id="GO:0008236">
    <property type="term" value="F:serine-type peptidase activity"/>
    <property type="evidence" value="ECO:0007669"/>
    <property type="project" value="UniProtKB-KW"/>
</dbReference>
<protein>
    <submittedName>
        <fullName evidence="8">Peptidase S41</fullName>
    </submittedName>
</protein>
<feature type="region of interest" description="Disordered" evidence="6">
    <location>
        <begin position="425"/>
        <end position="500"/>
    </location>
</feature>
<dbReference type="GO" id="GO:0006508">
    <property type="term" value="P:proteolysis"/>
    <property type="evidence" value="ECO:0007669"/>
    <property type="project" value="UniProtKB-KW"/>
</dbReference>
<feature type="compositionally biased region" description="Low complexity" evidence="6">
    <location>
        <begin position="461"/>
        <end position="483"/>
    </location>
</feature>
<dbReference type="GO" id="GO:0007165">
    <property type="term" value="P:signal transduction"/>
    <property type="evidence" value="ECO:0007669"/>
    <property type="project" value="TreeGrafter"/>
</dbReference>
<dbReference type="FunFam" id="2.30.42.10:FF:000063">
    <property type="entry name" value="Peptidase, S41 family"/>
    <property type="match status" value="1"/>
</dbReference>
<dbReference type="GO" id="GO:0004175">
    <property type="term" value="F:endopeptidase activity"/>
    <property type="evidence" value="ECO:0007669"/>
    <property type="project" value="TreeGrafter"/>
</dbReference>
<dbReference type="CDD" id="cd06782">
    <property type="entry name" value="cpPDZ_CPP-like"/>
    <property type="match status" value="1"/>
</dbReference>
<keyword evidence="3 5" id="KW-0378">Hydrolase</keyword>
<accession>A0A2N1PM95</accession>
<evidence type="ECO:0000256" key="6">
    <source>
        <dbReference type="SAM" id="MobiDB-lite"/>
    </source>
</evidence>
<dbReference type="PANTHER" id="PTHR32060:SF30">
    <property type="entry name" value="CARBOXY-TERMINAL PROCESSING PROTEASE CTPA"/>
    <property type="match status" value="1"/>
</dbReference>
<evidence type="ECO:0000259" key="7">
    <source>
        <dbReference type="PROSITE" id="PS50106"/>
    </source>
</evidence>
<gene>
    <name evidence="8" type="ORF">CVV64_14440</name>
</gene>
<reference evidence="8 9" key="1">
    <citation type="journal article" date="2017" name="ISME J.">
        <title>Potential for microbial H2 and metal transformations associated with novel bacteria and archaea in deep terrestrial subsurface sediments.</title>
        <authorList>
            <person name="Hernsdorf A.W."/>
            <person name="Amano Y."/>
            <person name="Miyakawa K."/>
            <person name="Ise K."/>
            <person name="Suzuki Y."/>
            <person name="Anantharaman K."/>
            <person name="Probst A."/>
            <person name="Burstein D."/>
            <person name="Thomas B.C."/>
            <person name="Banfield J.F."/>
        </authorList>
    </citation>
    <scope>NUCLEOTIDE SEQUENCE [LARGE SCALE GENOMIC DNA]</scope>
    <source>
        <strain evidence="8">HGW-Wallbacteria-1</strain>
    </source>
</reference>
<feature type="compositionally biased region" description="Basic and acidic residues" evidence="6">
    <location>
        <begin position="484"/>
        <end position="500"/>
    </location>
</feature>
<dbReference type="Gene3D" id="3.30.750.44">
    <property type="match status" value="1"/>
</dbReference>
<dbReference type="Proteomes" id="UP000233256">
    <property type="component" value="Unassembled WGS sequence"/>
</dbReference>
<proteinExistence type="inferred from homology"/>
<evidence type="ECO:0000313" key="9">
    <source>
        <dbReference type="Proteomes" id="UP000233256"/>
    </source>
</evidence>
<dbReference type="InterPro" id="IPR029045">
    <property type="entry name" value="ClpP/crotonase-like_dom_sf"/>
</dbReference>
<dbReference type="SMART" id="SM00245">
    <property type="entry name" value="TSPc"/>
    <property type="match status" value="1"/>
</dbReference>
<comment type="similarity">
    <text evidence="1 5">Belongs to the peptidase S41A family.</text>
</comment>
<evidence type="ECO:0000256" key="4">
    <source>
        <dbReference type="ARBA" id="ARBA00022825"/>
    </source>
</evidence>
<evidence type="ECO:0000313" key="8">
    <source>
        <dbReference type="EMBL" id="PKK89402.1"/>
    </source>
</evidence>